<dbReference type="GeneID" id="14921710"/>
<dbReference type="RefSeq" id="XP_004344582.1">
    <property type="nucleotide sequence ID" value="XM_004344532.1"/>
</dbReference>
<organism evidence="1 2">
    <name type="scientific">Acanthamoeba castellanii (strain ATCC 30010 / Neff)</name>
    <dbReference type="NCBI Taxonomy" id="1257118"/>
    <lineage>
        <taxon>Eukaryota</taxon>
        <taxon>Amoebozoa</taxon>
        <taxon>Discosea</taxon>
        <taxon>Longamoebia</taxon>
        <taxon>Centramoebida</taxon>
        <taxon>Acanthamoebidae</taxon>
        <taxon>Acanthamoeba</taxon>
    </lineage>
</organism>
<evidence type="ECO:0000313" key="2">
    <source>
        <dbReference type="Proteomes" id="UP000011083"/>
    </source>
</evidence>
<dbReference type="AlphaFoldDB" id="L8H5P9"/>
<dbReference type="PROSITE" id="PS51257">
    <property type="entry name" value="PROKAR_LIPOPROTEIN"/>
    <property type="match status" value="1"/>
</dbReference>
<accession>L8H5P9</accession>
<dbReference type="KEGG" id="acan:ACA1_277580"/>
<gene>
    <name evidence="1" type="ORF">ACA1_277580</name>
</gene>
<dbReference type="VEuPathDB" id="AmoebaDB:ACA1_277580"/>
<protein>
    <submittedName>
        <fullName evidence="1">Uncharacterized protein</fullName>
    </submittedName>
</protein>
<keyword evidence="2" id="KW-1185">Reference proteome</keyword>
<reference evidence="1 2" key="1">
    <citation type="journal article" date="2013" name="Genome Biol.">
        <title>Genome of Acanthamoeba castellanii highlights extensive lateral gene transfer and early evolution of tyrosine kinase signaling.</title>
        <authorList>
            <person name="Clarke M."/>
            <person name="Lohan A.J."/>
            <person name="Liu B."/>
            <person name="Lagkouvardos I."/>
            <person name="Roy S."/>
            <person name="Zafar N."/>
            <person name="Bertelli C."/>
            <person name="Schilde C."/>
            <person name="Kianianmomeni A."/>
            <person name="Burglin T.R."/>
            <person name="Frech C."/>
            <person name="Turcotte B."/>
            <person name="Kopec K.O."/>
            <person name="Synnott J.M."/>
            <person name="Choo C."/>
            <person name="Paponov I."/>
            <person name="Finkler A."/>
            <person name="Soon Heng Tan C."/>
            <person name="Hutchins A.P."/>
            <person name="Weinmeier T."/>
            <person name="Rattei T."/>
            <person name="Chu J.S."/>
            <person name="Gimenez G."/>
            <person name="Irimia M."/>
            <person name="Rigden D.J."/>
            <person name="Fitzpatrick D.A."/>
            <person name="Lorenzo-Morales J."/>
            <person name="Bateman A."/>
            <person name="Chiu C.H."/>
            <person name="Tang P."/>
            <person name="Hegemann P."/>
            <person name="Fromm H."/>
            <person name="Raoult D."/>
            <person name="Greub G."/>
            <person name="Miranda-Saavedra D."/>
            <person name="Chen N."/>
            <person name="Nash P."/>
            <person name="Ginger M.L."/>
            <person name="Horn M."/>
            <person name="Schaap P."/>
            <person name="Caler L."/>
            <person name="Loftus B."/>
        </authorList>
    </citation>
    <scope>NUCLEOTIDE SEQUENCE [LARGE SCALE GENOMIC DNA]</scope>
    <source>
        <strain evidence="1 2">Neff</strain>
    </source>
</reference>
<evidence type="ECO:0000313" key="1">
    <source>
        <dbReference type="EMBL" id="ELR20839.1"/>
    </source>
</evidence>
<sequence length="374" mass="39434">MVDKKVKIGAAALVIFVFLACALTLTVVLSVVLTRDSSSSSSGSTTTYTATASAGDFVTITVNRASRYIDYSNSKSGRAGRFTYTVNADGSYDINDADGDLVRAVELPNYGILLQINKGGATANVKCLVTGMTKSTISRASLQGKAYNFFQFRTTSGGLEVGSIVFGATGQQLSHSSWWPYGAFNGETGFNEASDLSLTNATFAADGSYMHVLLEDENLYIFASGTRLAIDLPAGSLMAMRESSSASFDTTSFPGTYTTLIYRKTNAHSQPGNTESGDIVLDKAQVEVTAAAGVTVTSLTTSTVLFTGTLSALSSDSSVFGPGKLTAECRGVFIARSGDTAFVMSFTDRSVYMSSFTPLEDSAYNYFNGAGIII</sequence>
<dbReference type="Proteomes" id="UP000011083">
    <property type="component" value="Unassembled WGS sequence"/>
</dbReference>
<name>L8H5P9_ACACF</name>
<proteinExistence type="predicted"/>
<dbReference type="EMBL" id="KB007908">
    <property type="protein sequence ID" value="ELR20839.1"/>
    <property type="molecule type" value="Genomic_DNA"/>
</dbReference>